<dbReference type="KEGG" id="smon:AWR27_11095"/>
<organism evidence="3 4">
    <name type="scientific">Spirosoma montaniterrae</name>
    <dbReference type="NCBI Taxonomy" id="1178516"/>
    <lineage>
        <taxon>Bacteria</taxon>
        <taxon>Pseudomonadati</taxon>
        <taxon>Bacteroidota</taxon>
        <taxon>Cytophagia</taxon>
        <taxon>Cytophagales</taxon>
        <taxon>Cytophagaceae</taxon>
        <taxon>Spirosoma</taxon>
    </lineage>
</organism>
<dbReference type="SUPFAM" id="SSF51658">
    <property type="entry name" value="Xylose isomerase-like"/>
    <property type="match status" value="1"/>
</dbReference>
<name>A0A1P9WWQ2_9BACT</name>
<dbReference type="InterPro" id="IPR036237">
    <property type="entry name" value="Xyl_isomerase-like_sf"/>
</dbReference>
<dbReference type="InterPro" id="IPR006311">
    <property type="entry name" value="TAT_signal"/>
</dbReference>
<evidence type="ECO:0000313" key="3">
    <source>
        <dbReference type="EMBL" id="AQG79822.1"/>
    </source>
</evidence>
<sequence>MSTTRRHFLTSLTALTGAALLPDSQPAQAGTVPPNTQPLSCNAYTWNTFYGREKKQWMADPDASLTEYVKTGLTAYEPSFNNADDVKKLAPYLAKYKLAMPSVYVNSSLHEAADAQKSIESVVQIATAAKPLGARFVVTNPNPIKWGSDDDKTDAQLTEQARNLDRLGAELRQRGLVLAYHTHAPEHRQAAREFHHMLLASDPKNVSLCLDSHWVYRGSGNSQVALFDVVKLYGKRIVELHIRQSKNGVWQEILSDGDIDYRRLVADLKGQNVRPLLVLEQCLEKGSPNSMGPVEAHRQDIAYARDVFAELL</sequence>
<reference evidence="3 4" key="1">
    <citation type="submission" date="2016-01" db="EMBL/GenBank/DDBJ databases">
        <authorList>
            <person name="Oliw E.H."/>
        </authorList>
    </citation>
    <scope>NUCLEOTIDE SEQUENCE [LARGE SCALE GENOMIC DNA]</scope>
    <source>
        <strain evidence="3 4">DY10</strain>
    </source>
</reference>
<feature type="domain" description="Xylose isomerase-like TIM barrel" evidence="2">
    <location>
        <begin position="70"/>
        <end position="304"/>
    </location>
</feature>
<dbReference type="Proteomes" id="UP000187941">
    <property type="component" value="Chromosome"/>
</dbReference>
<feature type="signal peptide" evidence="1">
    <location>
        <begin position="1"/>
        <end position="29"/>
    </location>
</feature>
<dbReference type="PROSITE" id="PS51318">
    <property type="entry name" value="TAT"/>
    <property type="match status" value="1"/>
</dbReference>
<keyword evidence="3" id="KW-0413">Isomerase</keyword>
<protein>
    <submittedName>
        <fullName evidence="3">Xylose isomerase</fullName>
    </submittedName>
</protein>
<dbReference type="RefSeq" id="WP_077131256.1">
    <property type="nucleotide sequence ID" value="NZ_CP014263.1"/>
</dbReference>
<evidence type="ECO:0000313" key="4">
    <source>
        <dbReference type="Proteomes" id="UP000187941"/>
    </source>
</evidence>
<dbReference type="PANTHER" id="PTHR12110:SF41">
    <property type="entry name" value="INOSOSE DEHYDRATASE"/>
    <property type="match status" value="1"/>
</dbReference>
<keyword evidence="1" id="KW-0732">Signal</keyword>
<dbReference type="InterPro" id="IPR050312">
    <property type="entry name" value="IolE/XylAMocC-like"/>
</dbReference>
<accession>A0A1P9WWQ2</accession>
<keyword evidence="4" id="KW-1185">Reference proteome</keyword>
<dbReference type="OrthoDB" id="9798407at2"/>
<dbReference type="GO" id="GO:0016853">
    <property type="term" value="F:isomerase activity"/>
    <property type="evidence" value="ECO:0007669"/>
    <property type="project" value="UniProtKB-KW"/>
</dbReference>
<proteinExistence type="predicted"/>
<dbReference type="STRING" id="1178516.AWR27_11095"/>
<dbReference type="AlphaFoldDB" id="A0A1P9WWQ2"/>
<dbReference type="InterPro" id="IPR013022">
    <property type="entry name" value="Xyl_isomerase-like_TIM-brl"/>
</dbReference>
<dbReference type="EMBL" id="CP014263">
    <property type="protein sequence ID" value="AQG79822.1"/>
    <property type="molecule type" value="Genomic_DNA"/>
</dbReference>
<dbReference type="Pfam" id="PF01261">
    <property type="entry name" value="AP_endonuc_2"/>
    <property type="match status" value="1"/>
</dbReference>
<evidence type="ECO:0000259" key="2">
    <source>
        <dbReference type="Pfam" id="PF01261"/>
    </source>
</evidence>
<evidence type="ECO:0000256" key="1">
    <source>
        <dbReference type="SAM" id="SignalP"/>
    </source>
</evidence>
<gene>
    <name evidence="3" type="ORF">AWR27_11095</name>
</gene>
<feature type="chain" id="PRO_5013043528" evidence="1">
    <location>
        <begin position="30"/>
        <end position="312"/>
    </location>
</feature>
<dbReference type="Gene3D" id="3.20.20.150">
    <property type="entry name" value="Divalent-metal-dependent TIM barrel enzymes"/>
    <property type="match status" value="1"/>
</dbReference>
<dbReference type="PANTHER" id="PTHR12110">
    <property type="entry name" value="HYDROXYPYRUVATE ISOMERASE"/>
    <property type="match status" value="1"/>
</dbReference>